<dbReference type="AlphaFoldDB" id="A0A5N0YKX3"/>
<evidence type="ECO:0000313" key="5">
    <source>
        <dbReference type="Proteomes" id="UP000326078"/>
    </source>
</evidence>
<dbReference type="InterPro" id="IPR029051">
    <property type="entry name" value="DUF4352"/>
</dbReference>
<dbReference type="EMBL" id="VYUT01000027">
    <property type="protein sequence ID" value="KAA9203640.1"/>
    <property type="molecule type" value="Genomic_DNA"/>
</dbReference>
<evidence type="ECO:0000259" key="3">
    <source>
        <dbReference type="Pfam" id="PF11611"/>
    </source>
</evidence>
<feature type="chain" id="PRO_5039245492" evidence="2">
    <location>
        <begin position="20"/>
        <end position="192"/>
    </location>
</feature>
<dbReference type="Proteomes" id="UP000326078">
    <property type="component" value="Unassembled WGS sequence"/>
</dbReference>
<dbReference type="PROSITE" id="PS51257">
    <property type="entry name" value="PROKAR_LIPOPROTEIN"/>
    <property type="match status" value="1"/>
</dbReference>
<dbReference type="RefSeq" id="WP_137239691.1">
    <property type="nucleotide sequence ID" value="NZ_VYUK01000024.1"/>
</dbReference>
<feature type="domain" description="DUF4352" evidence="3">
    <location>
        <begin position="49"/>
        <end position="150"/>
    </location>
</feature>
<dbReference type="Pfam" id="PF11611">
    <property type="entry name" value="DUF4352"/>
    <property type="match status" value="1"/>
</dbReference>
<accession>A0A5N0YKX3</accession>
<keyword evidence="1 2" id="KW-0732">Signal</keyword>
<comment type="caution">
    <text evidence="4">The sequence shown here is derived from an EMBL/GenBank/DDBJ whole genome shotgun (WGS) entry which is preliminary data.</text>
</comment>
<feature type="signal peptide" evidence="2">
    <location>
        <begin position="1"/>
        <end position="19"/>
    </location>
</feature>
<evidence type="ECO:0000256" key="2">
    <source>
        <dbReference type="SAM" id="SignalP"/>
    </source>
</evidence>
<reference evidence="4 5" key="1">
    <citation type="submission" date="2019-09" db="EMBL/GenBank/DDBJ databases">
        <title>Vancomyinc resistant enterococci isolated from farm animals in Switzerland.</title>
        <authorList>
            <person name="Stevens M.J.A."/>
            <person name="Stephan R."/>
            <person name="Morach M."/>
            <person name="Nuesch-Inderbinen M."/>
        </authorList>
    </citation>
    <scope>NUCLEOTIDE SEQUENCE [LARGE SCALE GENOMIC DNA]</scope>
    <source>
        <strain evidence="4 5">GH27</strain>
    </source>
</reference>
<evidence type="ECO:0000313" key="4">
    <source>
        <dbReference type="EMBL" id="KAA9203640.1"/>
    </source>
</evidence>
<organism evidence="4 5">
    <name type="scientific">Enterococcus durans</name>
    <dbReference type="NCBI Taxonomy" id="53345"/>
    <lineage>
        <taxon>Bacteria</taxon>
        <taxon>Bacillati</taxon>
        <taxon>Bacillota</taxon>
        <taxon>Bacilli</taxon>
        <taxon>Lactobacillales</taxon>
        <taxon>Enterococcaceae</taxon>
        <taxon>Enterococcus</taxon>
    </lineage>
</organism>
<name>A0A5N0YKX3_9ENTE</name>
<proteinExistence type="predicted"/>
<protein>
    <submittedName>
        <fullName evidence="4">DUF4352 domain-containing protein</fullName>
    </submittedName>
</protein>
<evidence type="ECO:0000256" key="1">
    <source>
        <dbReference type="ARBA" id="ARBA00022729"/>
    </source>
</evidence>
<dbReference type="Gene3D" id="2.60.40.1240">
    <property type="match status" value="1"/>
</dbReference>
<dbReference type="InterPro" id="IPR029050">
    <property type="entry name" value="Immunoprotect_excell_Ig-like"/>
</dbReference>
<sequence>MKKILLLCILLLLSTPILTSCKNNYKNTSKNSTSSNKELNIETQKINDLDKTNVIDGLEITVNKPDKKEINGDKKGKILYTIHVKGKNISSASKGLGSIDFRLQTKDEKQHSVSTNYNILGQEIEPDQEIEGDLYFELDKKDTLDQLVYFLSDQKHIVWNLNVCGTIVRKKSDYCPTFFDLKVHKKHTTLYD</sequence>
<gene>
    <name evidence="4" type="ORF">F6X95_13330</name>
</gene>